<evidence type="ECO:0000256" key="5">
    <source>
        <dbReference type="RuleBase" id="RU003801"/>
    </source>
</evidence>
<dbReference type="EMBL" id="JO843878">
    <property type="protein sequence ID" value="AEO35495.1"/>
    <property type="molecule type" value="mRNA"/>
</dbReference>
<evidence type="ECO:0000256" key="3">
    <source>
        <dbReference type="ARBA" id="ARBA00023315"/>
    </source>
</evidence>
<dbReference type="GO" id="GO:0005777">
    <property type="term" value="C:peroxisome"/>
    <property type="evidence" value="ECO:0007669"/>
    <property type="project" value="TreeGrafter"/>
</dbReference>
<protein>
    <recommendedName>
        <fullName evidence="6">Choline/carnitine acyltransferase domain-containing protein</fullName>
    </recommendedName>
</protein>
<dbReference type="Gene3D" id="3.30.559.70">
    <property type="entry name" value="Choline/Carnitine o-acyltransferase, domain 2"/>
    <property type="match status" value="1"/>
</dbReference>
<dbReference type="PROSITE" id="PS00439">
    <property type="entry name" value="ACYLTRANSF_C_1"/>
    <property type="match status" value="1"/>
</dbReference>
<dbReference type="PANTHER" id="PTHR22589">
    <property type="entry name" value="CARNITINE O-ACYLTRANSFERASE"/>
    <property type="match status" value="1"/>
</dbReference>
<sequence>MLRAGMIRGSLACVACARGKMVNEFSKNVSLRPASTAVQMGLMMSKQRELKKLPVPPLKETLQMYVKSIKPLVTSGQLEKTLKVVQEFAEPNGIGAKLYRILESKAASTENWLADWWLEGAYLSYRMPVVVYSNPAMALPKQTFTQKDGQLKHAALLIAGALDFKALIERQQLEPEMMGKDPLDMSQYQKIFSTCRVPGYKQDRLETYFLSDSPPTHVLVIYNNEFFAVDVYDGQGNPYDEDQILQQLRQVVNMSTSAGAGVGILTSEHRDVWAKAFDELCKNPCNAESLEFIKKAILVVCLDKKLKVKDPYEVACAYQMLLGGRHGENAANRWCDKTVQLIVGEDGYTGLLYEHSPSEGPPVAVLVDHCYKYIDKKQGSPQTRKAADNVPRKLEFELSADTIKDIEKAHSSLSRLTADLDLFIYKYRGYGKEVIKSFKLSPDSYIQMAMQLAYYKIHKAPGATYESASTRKFIHGRTETIRSTSSESLEFCKAFESSETKLPEKVERLRKAVQNHKEYTNLAINGCGVDRLLFGLKMIAIENDIPVPEIYKDAAYKISTEFKISSSQVATQCDAVMFYGPLVKDGYGCCYNPQGHTITFGLSSFNSSAATSTAKFRDALEESLTQMHDCLRLSLSSKL</sequence>
<evidence type="ECO:0000256" key="4">
    <source>
        <dbReference type="PIRSR" id="PIRSR600542-1"/>
    </source>
</evidence>
<comment type="similarity">
    <text evidence="1 5">Belongs to the carnitine/choline acetyltransferase family.</text>
</comment>
<dbReference type="PANTHER" id="PTHR22589:SF103">
    <property type="entry name" value="CARNITINE O-ACETYL-TRANSFERASE, ISOFORM A-RELATED"/>
    <property type="match status" value="1"/>
</dbReference>
<feature type="active site" description="Proton acceptor" evidence="4">
    <location>
        <position position="355"/>
    </location>
</feature>
<dbReference type="AlphaFoldDB" id="G3MPS7"/>
<dbReference type="Gene3D" id="3.30.559.10">
    <property type="entry name" value="Chloramphenicol acetyltransferase-like domain"/>
    <property type="match status" value="1"/>
</dbReference>
<evidence type="ECO:0000259" key="6">
    <source>
        <dbReference type="Pfam" id="PF00755"/>
    </source>
</evidence>
<keyword evidence="2 5" id="KW-0808">Transferase</keyword>
<reference evidence="7" key="1">
    <citation type="journal article" date="2011" name="PLoS ONE">
        <title>A deep insight into the sialotranscriptome of the gulf coast tick, Amblyomma maculatum.</title>
        <authorList>
            <person name="Karim S."/>
            <person name="Singh P."/>
            <person name="Ribeiro J.M."/>
        </authorList>
    </citation>
    <scope>NUCLEOTIDE SEQUENCE</scope>
    <source>
        <tissue evidence="7">Salivary gland</tissue>
    </source>
</reference>
<evidence type="ECO:0000256" key="2">
    <source>
        <dbReference type="ARBA" id="ARBA00022679"/>
    </source>
</evidence>
<dbReference type="GO" id="GO:0004092">
    <property type="term" value="F:carnitine O-acetyltransferase activity"/>
    <property type="evidence" value="ECO:0007669"/>
    <property type="project" value="TreeGrafter"/>
</dbReference>
<organism evidence="7">
    <name type="scientific">Amblyomma maculatum</name>
    <name type="common">Gulf Coast tick</name>
    <dbReference type="NCBI Taxonomy" id="34609"/>
    <lineage>
        <taxon>Eukaryota</taxon>
        <taxon>Metazoa</taxon>
        <taxon>Ecdysozoa</taxon>
        <taxon>Arthropoda</taxon>
        <taxon>Chelicerata</taxon>
        <taxon>Arachnida</taxon>
        <taxon>Acari</taxon>
        <taxon>Parasitiformes</taxon>
        <taxon>Ixodida</taxon>
        <taxon>Ixodoidea</taxon>
        <taxon>Ixodidae</taxon>
        <taxon>Amblyomminae</taxon>
        <taxon>Amblyomma</taxon>
    </lineage>
</organism>
<dbReference type="InterPro" id="IPR023213">
    <property type="entry name" value="CAT-like_dom_sf"/>
</dbReference>
<dbReference type="InterPro" id="IPR042231">
    <property type="entry name" value="Cho/carn_acyl_trans_2"/>
</dbReference>
<evidence type="ECO:0000256" key="1">
    <source>
        <dbReference type="ARBA" id="ARBA00005232"/>
    </source>
</evidence>
<dbReference type="InterPro" id="IPR039551">
    <property type="entry name" value="Cho/carn_acyl_trans"/>
</dbReference>
<dbReference type="PROSITE" id="PS00440">
    <property type="entry name" value="ACYLTRANSF_C_2"/>
    <property type="match status" value="1"/>
</dbReference>
<dbReference type="SUPFAM" id="SSF52777">
    <property type="entry name" value="CoA-dependent acyltransferases"/>
    <property type="match status" value="2"/>
</dbReference>
<feature type="domain" description="Choline/carnitine acyltransferase" evidence="6">
    <location>
        <begin position="53"/>
        <end position="622"/>
    </location>
</feature>
<dbReference type="Pfam" id="PF00755">
    <property type="entry name" value="Carn_acyltransf"/>
    <property type="match status" value="1"/>
</dbReference>
<dbReference type="FunFam" id="3.30.559.70:FF:000002">
    <property type="entry name" value="Carnitine O-acetyltransferase"/>
    <property type="match status" value="1"/>
</dbReference>
<keyword evidence="3 5" id="KW-0012">Acyltransferase</keyword>
<name>G3MPS7_AMBMU</name>
<accession>G3MPS7</accession>
<dbReference type="GO" id="GO:0019254">
    <property type="term" value="P:carnitine metabolic process, CoA-linked"/>
    <property type="evidence" value="ECO:0007669"/>
    <property type="project" value="TreeGrafter"/>
</dbReference>
<proteinExistence type="evidence at transcript level"/>
<evidence type="ECO:0000313" key="7">
    <source>
        <dbReference type="EMBL" id="AEO35495.1"/>
    </source>
</evidence>
<dbReference type="InterPro" id="IPR000542">
    <property type="entry name" value="Carn_acyl_trans"/>
</dbReference>